<dbReference type="EMBL" id="CAEKKB010000008">
    <property type="protein sequence ID" value="CAB4320124.1"/>
    <property type="molecule type" value="Genomic_DNA"/>
</dbReference>
<dbReference type="Proteomes" id="UP000507245">
    <property type="component" value="Unassembled WGS sequence"/>
</dbReference>
<evidence type="ECO:0000313" key="1">
    <source>
        <dbReference type="EMBL" id="CAB4320124.1"/>
    </source>
</evidence>
<gene>
    <name evidence="1" type="ORF">ORAREDHAP_LOCUS48630</name>
</gene>
<sequence>MYSIGSVRKIFPFGSENIVAQFGKGFGEKVSHLINEGDEANPVIAQGHLFANEVIIELDMSCACEKPDWQPSKWQRDCYSEDGLGIGVGHQVQPKGMITKWFRHMHELRTGTKILYGGEKQWVAFWNTMR</sequence>
<name>A0A6J5Y959_PRUAR</name>
<accession>A0A6J5Y959</accession>
<proteinExistence type="predicted"/>
<reference evidence="2" key="1">
    <citation type="journal article" date="2020" name="Genome Biol.">
        <title>Gamete binning: chromosome-level and haplotype-resolved genome assembly enabled by high-throughput single-cell sequencing of gamete genomes.</title>
        <authorList>
            <person name="Campoy J.A."/>
            <person name="Sun H."/>
            <person name="Goel M."/>
            <person name="Jiao W.-B."/>
            <person name="Folz-Donahue K."/>
            <person name="Wang N."/>
            <person name="Rubio M."/>
            <person name="Liu C."/>
            <person name="Kukat C."/>
            <person name="Ruiz D."/>
            <person name="Huettel B."/>
            <person name="Schneeberger K."/>
        </authorList>
    </citation>
    <scope>NUCLEOTIDE SEQUENCE [LARGE SCALE GENOMIC DNA]</scope>
    <source>
        <strain evidence="2">cv. Rojo Pasion</strain>
    </source>
</reference>
<keyword evidence="2" id="KW-1185">Reference proteome</keyword>
<protein>
    <submittedName>
        <fullName evidence="1">Uncharacterized protein</fullName>
    </submittedName>
</protein>
<dbReference type="AlphaFoldDB" id="A0A6J5Y959"/>
<evidence type="ECO:0000313" key="2">
    <source>
        <dbReference type="Proteomes" id="UP000507245"/>
    </source>
</evidence>
<organism evidence="1 2">
    <name type="scientific">Prunus armeniaca</name>
    <name type="common">Apricot</name>
    <name type="synonym">Armeniaca vulgaris</name>
    <dbReference type="NCBI Taxonomy" id="36596"/>
    <lineage>
        <taxon>Eukaryota</taxon>
        <taxon>Viridiplantae</taxon>
        <taxon>Streptophyta</taxon>
        <taxon>Embryophyta</taxon>
        <taxon>Tracheophyta</taxon>
        <taxon>Spermatophyta</taxon>
        <taxon>Magnoliopsida</taxon>
        <taxon>eudicotyledons</taxon>
        <taxon>Gunneridae</taxon>
        <taxon>Pentapetalae</taxon>
        <taxon>rosids</taxon>
        <taxon>fabids</taxon>
        <taxon>Rosales</taxon>
        <taxon>Rosaceae</taxon>
        <taxon>Amygdaloideae</taxon>
        <taxon>Amygdaleae</taxon>
        <taxon>Prunus</taxon>
    </lineage>
</organism>